<dbReference type="PANTHER" id="PTHR38248:SF2">
    <property type="entry name" value="FUNK1 11"/>
    <property type="match status" value="1"/>
</dbReference>
<name>A0A1J8QI96_9AGAM</name>
<evidence type="ECO:0000256" key="1">
    <source>
        <dbReference type="SAM" id="MobiDB-lite"/>
    </source>
</evidence>
<dbReference type="AlphaFoldDB" id="A0A1J8QI96"/>
<dbReference type="InterPro" id="IPR000719">
    <property type="entry name" value="Prot_kinase_dom"/>
</dbReference>
<dbReference type="Pfam" id="PF17667">
    <property type="entry name" value="Pkinase_fungal"/>
    <property type="match status" value="1"/>
</dbReference>
<feature type="compositionally biased region" description="Low complexity" evidence="1">
    <location>
        <begin position="694"/>
        <end position="716"/>
    </location>
</feature>
<dbReference type="EMBL" id="LVVM01000466">
    <property type="protein sequence ID" value="OJA20645.1"/>
    <property type="molecule type" value="Genomic_DNA"/>
</dbReference>
<feature type="region of interest" description="Disordered" evidence="1">
    <location>
        <begin position="90"/>
        <end position="153"/>
    </location>
</feature>
<accession>A0A1J8QI96</accession>
<reference evidence="3 4" key="1">
    <citation type="submission" date="2016-03" db="EMBL/GenBank/DDBJ databases">
        <title>Comparative genomics of the ectomycorrhizal sister species Rhizopogon vinicolor and Rhizopogon vesiculosus (Basidiomycota: Boletales) reveals a divergence of the mating type B locus.</title>
        <authorList>
            <person name="Mujic A.B."/>
            <person name="Kuo A."/>
            <person name="Tritt A."/>
            <person name="Lipzen A."/>
            <person name="Chen C."/>
            <person name="Johnson J."/>
            <person name="Sharma A."/>
            <person name="Barry K."/>
            <person name="Grigoriev I.V."/>
            <person name="Spatafora J.W."/>
        </authorList>
    </citation>
    <scope>NUCLEOTIDE SEQUENCE [LARGE SCALE GENOMIC DNA]</scope>
    <source>
        <strain evidence="3 4">AM-OR11-056</strain>
    </source>
</reference>
<dbReference type="InterPro" id="IPR040976">
    <property type="entry name" value="Pkinase_fungal"/>
</dbReference>
<dbReference type="GO" id="GO:0004672">
    <property type="term" value="F:protein kinase activity"/>
    <property type="evidence" value="ECO:0007669"/>
    <property type="project" value="InterPro"/>
</dbReference>
<feature type="domain" description="Protein kinase" evidence="2">
    <location>
        <begin position="341"/>
        <end position="681"/>
    </location>
</feature>
<evidence type="ECO:0000259" key="2">
    <source>
        <dbReference type="PROSITE" id="PS50011"/>
    </source>
</evidence>
<protein>
    <recommendedName>
        <fullName evidence="2">Protein kinase domain-containing protein</fullName>
    </recommendedName>
</protein>
<feature type="region of interest" description="Disordered" evidence="1">
    <location>
        <begin position="694"/>
        <end position="749"/>
    </location>
</feature>
<proteinExistence type="predicted"/>
<gene>
    <name evidence="3" type="ORF">AZE42_11155</name>
</gene>
<comment type="caution">
    <text evidence="3">The sequence shown here is derived from an EMBL/GenBank/DDBJ whole genome shotgun (WGS) entry which is preliminary data.</text>
</comment>
<dbReference type="STRING" id="180088.A0A1J8QI96"/>
<dbReference type="OrthoDB" id="5584477at2759"/>
<evidence type="ECO:0000313" key="3">
    <source>
        <dbReference type="EMBL" id="OJA20645.1"/>
    </source>
</evidence>
<evidence type="ECO:0000313" key="4">
    <source>
        <dbReference type="Proteomes" id="UP000183567"/>
    </source>
</evidence>
<dbReference type="Gene3D" id="1.10.510.10">
    <property type="entry name" value="Transferase(Phosphotransferase) domain 1"/>
    <property type="match status" value="1"/>
</dbReference>
<dbReference type="PROSITE" id="PS50011">
    <property type="entry name" value="PROTEIN_KINASE_DOM"/>
    <property type="match status" value="1"/>
</dbReference>
<feature type="compositionally biased region" description="Polar residues" evidence="1">
    <location>
        <begin position="96"/>
        <end position="113"/>
    </location>
</feature>
<dbReference type="GO" id="GO:0005524">
    <property type="term" value="F:ATP binding"/>
    <property type="evidence" value="ECO:0007669"/>
    <property type="project" value="InterPro"/>
</dbReference>
<dbReference type="Proteomes" id="UP000183567">
    <property type="component" value="Unassembled WGS sequence"/>
</dbReference>
<keyword evidence="4" id="KW-1185">Reference proteome</keyword>
<dbReference type="PANTHER" id="PTHR38248">
    <property type="entry name" value="FUNK1 6"/>
    <property type="match status" value="1"/>
</dbReference>
<organism evidence="3 4">
    <name type="scientific">Rhizopogon vesiculosus</name>
    <dbReference type="NCBI Taxonomy" id="180088"/>
    <lineage>
        <taxon>Eukaryota</taxon>
        <taxon>Fungi</taxon>
        <taxon>Dikarya</taxon>
        <taxon>Basidiomycota</taxon>
        <taxon>Agaricomycotina</taxon>
        <taxon>Agaricomycetes</taxon>
        <taxon>Agaricomycetidae</taxon>
        <taxon>Boletales</taxon>
        <taxon>Suillineae</taxon>
        <taxon>Rhizopogonaceae</taxon>
        <taxon>Rhizopogon</taxon>
    </lineage>
</organism>
<dbReference type="SUPFAM" id="SSF56112">
    <property type="entry name" value="Protein kinase-like (PK-like)"/>
    <property type="match status" value="1"/>
</dbReference>
<dbReference type="InterPro" id="IPR011009">
    <property type="entry name" value="Kinase-like_dom_sf"/>
</dbReference>
<sequence length="749" mass="84225">MSTTTSLDIYLCGASLSSAGPPYAGGHTADTTNGLLKLDLQGHVIDKTNSKIPTTADIFSILFSKSSLTEKDIRRIHFYPRTKNALPVYSDGRWNLNPNTKPKQSNTGTSSSIDAMDTENEASDSNGPAITSEDSDSTWDGGKYDGTVDPGSKRKRILSTEKSLEYLFKAIIYSLWHKPLQSKITFNNPPNPESEPVKRYWSAEFASTPIPDLHNSQKPNVALFNYENKETPKTWKDVLSFLEHTVSNLMMRHDLPVLLGSTTKAYLIMREQLWRCVIVYFTISTDFLRTHYIDHSGLIMSRPVNIHSYPVLVTEAIGTVSLADLKLLGFDDTIHMCTHCRGSHTNLADGAMGWVYDNSGKQYSIMEVLWKSQGVFCEGTACYRIRDPDDRMDYAMKDCWVTEEKRYHEVDVLKKVKGIPNVVELMDHWDVKFGDQDDCTSLIRQQYDIPLKDRGDDSFCNRYHWRLVMKPCGVPLSHFRSRKELICAFCDFVIAHDAMTKVQVLHGDLSPNNFILCQGTSYFIDFDHATILKEGSMSPISFGTGTMPYISLRILRTMTHNSSIVNDLKSKHITSIPEVTPHLTQIIHASSTGAHGETVKTLDKSSMPWSEAYENLRHPSGMSTGFYAKKGAMSESLLLAGVSDYFKKFTPIIDKWHSLIHHSYDESNQENITHDHIHDMLEKFIATLDDESPHVLPSPSLPLEPSSSHTTTGSPTFQSTLHDLQPTGGSGSSTGLRPRYSLRPREKTK</sequence>